<dbReference type="SUPFAM" id="SSF54001">
    <property type="entry name" value="Cysteine proteinases"/>
    <property type="match status" value="1"/>
</dbReference>
<dbReference type="PROSITE" id="PS50235">
    <property type="entry name" value="USP_3"/>
    <property type="match status" value="1"/>
</dbReference>
<comment type="caution">
    <text evidence="16">The sequence shown here is derived from an EMBL/GenBank/DDBJ whole genome shotgun (WGS) entry which is preliminary data.</text>
</comment>
<feature type="domain" description="MYND-type" evidence="15">
    <location>
        <begin position="113"/>
        <end position="150"/>
    </location>
</feature>
<keyword evidence="5" id="KW-0479">Metal-binding</keyword>
<keyword evidence="17" id="KW-1185">Reference proteome</keyword>
<dbReference type="GO" id="GO:0006508">
    <property type="term" value="P:proteolysis"/>
    <property type="evidence" value="ECO:0007669"/>
    <property type="project" value="UniProtKB-KW"/>
</dbReference>
<dbReference type="GO" id="GO:0016579">
    <property type="term" value="P:protein deubiquitination"/>
    <property type="evidence" value="ECO:0007669"/>
    <property type="project" value="InterPro"/>
</dbReference>
<feature type="region of interest" description="Disordered" evidence="12">
    <location>
        <begin position="815"/>
        <end position="841"/>
    </location>
</feature>
<evidence type="ECO:0000256" key="8">
    <source>
        <dbReference type="ARBA" id="ARBA00022801"/>
    </source>
</evidence>
<reference evidence="16 17" key="1">
    <citation type="submission" date="2024-04" db="EMBL/GenBank/DDBJ databases">
        <title>The reference genome of an endangered Asteraceae, Deinandra increscens subsp. villosa, native to the Central Coast of California.</title>
        <authorList>
            <person name="Guilliams M."/>
            <person name="Hasenstab-Lehman K."/>
            <person name="Meyer R."/>
            <person name="Mcevoy S."/>
        </authorList>
    </citation>
    <scope>NUCLEOTIDE SEQUENCE [LARGE SCALE GENOMIC DNA]</scope>
    <source>
        <tissue evidence="16">Leaf</tissue>
    </source>
</reference>
<gene>
    <name evidence="16" type="ORF">SSX86_010689</name>
</gene>
<dbReference type="GO" id="GO:0008270">
    <property type="term" value="F:zinc ion binding"/>
    <property type="evidence" value="ECO:0007669"/>
    <property type="project" value="UniProtKB-KW"/>
</dbReference>
<evidence type="ECO:0000256" key="4">
    <source>
        <dbReference type="ARBA" id="ARBA00022670"/>
    </source>
</evidence>
<evidence type="ECO:0000256" key="11">
    <source>
        <dbReference type="PROSITE-ProRule" id="PRU00134"/>
    </source>
</evidence>
<evidence type="ECO:0000256" key="6">
    <source>
        <dbReference type="ARBA" id="ARBA00022771"/>
    </source>
</evidence>
<dbReference type="PANTHER" id="PTHR24006">
    <property type="entry name" value="UBIQUITIN CARBOXYL-TERMINAL HYDROLASE"/>
    <property type="match status" value="1"/>
</dbReference>
<dbReference type="EC" id="3.4.19.12" evidence="3"/>
<evidence type="ECO:0000256" key="2">
    <source>
        <dbReference type="ARBA" id="ARBA00009085"/>
    </source>
</evidence>
<feature type="compositionally biased region" description="Polar residues" evidence="12">
    <location>
        <begin position="218"/>
        <end position="247"/>
    </location>
</feature>
<keyword evidence="9" id="KW-0788">Thiol protease</keyword>
<evidence type="ECO:0000256" key="13">
    <source>
        <dbReference type="SAM" id="Phobius"/>
    </source>
</evidence>
<feature type="transmembrane region" description="Helical" evidence="13">
    <location>
        <begin position="12"/>
        <end position="29"/>
    </location>
</feature>
<dbReference type="FunFam" id="3.90.70.10:FF:000026">
    <property type="entry name" value="Ubiquitin carboxyl-terminal hydrolase 15"/>
    <property type="match status" value="1"/>
</dbReference>
<dbReference type="PROSITE" id="PS00972">
    <property type="entry name" value="USP_1"/>
    <property type="match status" value="1"/>
</dbReference>
<feature type="compositionally biased region" description="Basic and acidic residues" evidence="12">
    <location>
        <begin position="168"/>
        <end position="185"/>
    </location>
</feature>
<organism evidence="16 17">
    <name type="scientific">Deinandra increscens subsp. villosa</name>
    <dbReference type="NCBI Taxonomy" id="3103831"/>
    <lineage>
        <taxon>Eukaryota</taxon>
        <taxon>Viridiplantae</taxon>
        <taxon>Streptophyta</taxon>
        <taxon>Embryophyta</taxon>
        <taxon>Tracheophyta</taxon>
        <taxon>Spermatophyta</taxon>
        <taxon>Magnoliopsida</taxon>
        <taxon>eudicotyledons</taxon>
        <taxon>Gunneridae</taxon>
        <taxon>Pentapetalae</taxon>
        <taxon>asterids</taxon>
        <taxon>campanulids</taxon>
        <taxon>Asterales</taxon>
        <taxon>Asteraceae</taxon>
        <taxon>Asteroideae</taxon>
        <taxon>Heliantheae alliance</taxon>
        <taxon>Madieae</taxon>
        <taxon>Madiinae</taxon>
        <taxon>Deinandra</taxon>
    </lineage>
</organism>
<keyword evidence="13" id="KW-0812">Transmembrane</keyword>
<dbReference type="FunFam" id="6.10.140.2220:FF:000006">
    <property type="entry name" value="Ubiquitin carboxyl-terminal hydrolase 15"/>
    <property type="match status" value="1"/>
</dbReference>
<dbReference type="SUPFAM" id="SSF144232">
    <property type="entry name" value="HIT/MYND zinc finger-like"/>
    <property type="match status" value="1"/>
</dbReference>
<dbReference type="InterPro" id="IPR050164">
    <property type="entry name" value="Peptidase_C19"/>
</dbReference>
<dbReference type="InterPro" id="IPR018200">
    <property type="entry name" value="USP_CS"/>
</dbReference>
<dbReference type="InterPro" id="IPR002893">
    <property type="entry name" value="Znf_MYND"/>
</dbReference>
<dbReference type="Pfam" id="PF01753">
    <property type="entry name" value="zf-MYND"/>
    <property type="match status" value="1"/>
</dbReference>
<dbReference type="PROSITE" id="PS01360">
    <property type="entry name" value="ZF_MYND_1"/>
    <property type="match status" value="1"/>
</dbReference>
<evidence type="ECO:0000256" key="5">
    <source>
        <dbReference type="ARBA" id="ARBA00022723"/>
    </source>
</evidence>
<dbReference type="Proteomes" id="UP001408789">
    <property type="component" value="Unassembled WGS sequence"/>
</dbReference>
<feature type="domain" description="USP" evidence="14">
    <location>
        <begin position="499"/>
        <end position="804"/>
    </location>
</feature>
<protein>
    <recommendedName>
        <fullName evidence="3">ubiquitinyl hydrolase 1</fullName>
        <ecNumber evidence="3">3.4.19.12</ecNumber>
    </recommendedName>
</protein>
<dbReference type="InterPro" id="IPR001394">
    <property type="entry name" value="Peptidase_C19_UCH"/>
</dbReference>
<dbReference type="PANTHER" id="PTHR24006:SF874">
    <property type="entry name" value="UBIQUITIN CARBOXYL-TERMINAL HYDROLASE 16"/>
    <property type="match status" value="1"/>
</dbReference>
<proteinExistence type="inferred from homology"/>
<feature type="compositionally biased region" description="Polar residues" evidence="12">
    <location>
        <begin position="307"/>
        <end position="338"/>
    </location>
</feature>
<comment type="similarity">
    <text evidence="2">Belongs to the peptidase C19 family.</text>
</comment>
<dbReference type="InterPro" id="IPR038765">
    <property type="entry name" value="Papain-like_cys_pep_sf"/>
</dbReference>
<dbReference type="GO" id="GO:0004843">
    <property type="term" value="F:cysteine-type deubiquitinase activity"/>
    <property type="evidence" value="ECO:0007669"/>
    <property type="project" value="UniProtKB-EC"/>
</dbReference>
<name>A0AAP0H2L3_9ASTR</name>
<feature type="compositionally biased region" description="Polar residues" evidence="12">
    <location>
        <begin position="269"/>
        <end position="289"/>
    </location>
</feature>
<keyword evidence="4" id="KW-0645">Protease</keyword>
<comment type="catalytic activity">
    <reaction evidence="1">
        <text>Thiol-dependent hydrolysis of ester, thioester, amide, peptide and isopeptide bonds formed by the C-terminal Gly of ubiquitin (a 76-residue protein attached to proteins as an intracellular targeting signal).</text>
        <dbReference type="EC" id="3.4.19.12"/>
    </reaction>
</comment>
<keyword evidence="8" id="KW-0378">Hydrolase</keyword>
<feature type="region of interest" description="Disordered" evidence="12">
    <location>
        <begin position="162"/>
        <end position="339"/>
    </location>
</feature>
<evidence type="ECO:0000256" key="1">
    <source>
        <dbReference type="ARBA" id="ARBA00000707"/>
    </source>
</evidence>
<evidence type="ECO:0000256" key="10">
    <source>
        <dbReference type="ARBA" id="ARBA00022833"/>
    </source>
</evidence>
<evidence type="ECO:0000313" key="17">
    <source>
        <dbReference type="Proteomes" id="UP001408789"/>
    </source>
</evidence>
<dbReference type="InterPro" id="IPR028889">
    <property type="entry name" value="USP"/>
</dbReference>
<dbReference type="Gene3D" id="6.10.140.2220">
    <property type="match status" value="1"/>
</dbReference>
<evidence type="ECO:0000256" key="3">
    <source>
        <dbReference type="ARBA" id="ARBA00012759"/>
    </source>
</evidence>
<dbReference type="Gene3D" id="3.90.70.10">
    <property type="entry name" value="Cysteine proteinases"/>
    <property type="match status" value="1"/>
</dbReference>
<keyword evidence="10" id="KW-0862">Zinc</keyword>
<feature type="compositionally biased region" description="Low complexity" evidence="12">
    <location>
        <begin position="193"/>
        <end position="217"/>
    </location>
</feature>
<accession>A0AAP0H2L3</accession>
<dbReference type="Pfam" id="PF00443">
    <property type="entry name" value="UCH"/>
    <property type="match status" value="1"/>
</dbReference>
<evidence type="ECO:0000313" key="16">
    <source>
        <dbReference type="EMBL" id="KAK9070289.1"/>
    </source>
</evidence>
<dbReference type="PROSITE" id="PS50865">
    <property type="entry name" value="ZF_MYND_2"/>
    <property type="match status" value="1"/>
</dbReference>
<dbReference type="EMBL" id="JBCNJP010000012">
    <property type="protein sequence ID" value="KAK9070289.1"/>
    <property type="molecule type" value="Genomic_DNA"/>
</dbReference>
<keyword evidence="6 11" id="KW-0863">Zinc-finger</keyword>
<keyword evidence="7" id="KW-0833">Ubl conjugation pathway</keyword>
<evidence type="ECO:0000259" key="14">
    <source>
        <dbReference type="PROSITE" id="PS50235"/>
    </source>
</evidence>
<dbReference type="GO" id="GO:0005634">
    <property type="term" value="C:nucleus"/>
    <property type="evidence" value="ECO:0007669"/>
    <property type="project" value="TreeGrafter"/>
</dbReference>
<keyword evidence="13" id="KW-1133">Transmembrane helix</keyword>
<sequence>MLVRRYLGLPNPVVLVVVFVIIPAIGFIIRRKWRQAAERSEEIRRLLFFASEEAARAEIEATEGYFYTANTSSSVPVPVPTPDSAWIPAPDSTWEPPTASVPVAPPLKPVYQCAVCFSPTTTRCAKCKAVRYCSGRCQIVHWRQGHKDECVPYVAVKPVRGVSGSSLKQEDSKDSSDTLTDDNRPKIRPNLQSTSESLSSEEYSTFSTTSRSSTDASYGNSGDSDVSSENFMTVKSTGSGKVNQNKSNHSDVDIQPRISSSSSRINDGFNGSSFFEPSTTPSGFWNGTVHSKKSTTDKLDGFEPSGSKEQTTKLDNSSADRSGSKNSSDDISPSNYTPQILKHRDVVGDSDLPQSMFNQNKSFLSSARDHSVVTDSKVFGAVPSSVVERSTPVVNNKSMAAPVFNSVSRLASQSTKAVKTVYEEENTVAKPAQHSGSGRNKLQTPILKVVDQPKSSKLARQCSQRTESEPSHKYSCKGLFSYEMFVKLYNWKQVELRPFGLVNCGNSCYANAVLQCLVYTPPLYAYLLQGLHSKACDKRDWCFTCEFEGLVLKARNGNSALSPIRILTQIESIGSSLGRGREEDAHEFLRYAISTLQMVCLKEAGTSTTNSLEEETTLIGLTFGGYLKSKIKCMRCGGKSEQQEQMMDLTVEIEGNIGTLEEALDKFTRTEMLEGENKYKCSRCKSYEKAKKKLTLLEAPNVLTIALKRFQSGKFGKLNKSVKFPEILNMAPYVSGTSDKSPVYRLYGVVVHVDTMNSAFSGHYVCYVKNIKNRWFKIDDNVVKEVDIQRVFTKTAYMLLYARCSPRAPRLIRSLISRNHQDPRKHKTETSRSHSTQPWTVNHDPLAIRHRTLEESSSSSDSSGIFSESCSCSTEAVAFVFPQSTQNLHTSDMASSVSIAAEDHPSE</sequence>
<dbReference type="GO" id="GO:0005829">
    <property type="term" value="C:cytosol"/>
    <property type="evidence" value="ECO:0007669"/>
    <property type="project" value="TreeGrafter"/>
</dbReference>
<evidence type="ECO:0000256" key="12">
    <source>
        <dbReference type="SAM" id="MobiDB-lite"/>
    </source>
</evidence>
<dbReference type="AlphaFoldDB" id="A0AAP0H2L3"/>
<evidence type="ECO:0000256" key="9">
    <source>
        <dbReference type="ARBA" id="ARBA00022807"/>
    </source>
</evidence>
<keyword evidence="13" id="KW-0472">Membrane</keyword>
<evidence type="ECO:0000256" key="7">
    <source>
        <dbReference type="ARBA" id="ARBA00022786"/>
    </source>
</evidence>
<evidence type="ECO:0000259" key="15">
    <source>
        <dbReference type="PROSITE" id="PS50865"/>
    </source>
</evidence>